<keyword evidence="6" id="KW-0732">Signal</keyword>
<dbReference type="CDD" id="cd00342">
    <property type="entry name" value="gram_neg_porins"/>
    <property type="match status" value="1"/>
</dbReference>
<evidence type="ECO:0000256" key="1">
    <source>
        <dbReference type="ARBA" id="ARBA00004571"/>
    </source>
</evidence>
<evidence type="ECO:0000256" key="4">
    <source>
        <dbReference type="ARBA" id="ARBA00022452"/>
    </source>
</evidence>
<keyword evidence="4" id="KW-1134">Transmembrane beta strand</keyword>
<keyword evidence="5" id="KW-0812">Transmembrane</keyword>
<comment type="subcellular location">
    <subcellularLocation>
        <location evidence="1">Cell outer membrane</location>
        <topology evidence="1">Multi-pass membrane protein</topology>
    </subcellularLocation>
</comment>
<dbReference type="InterPro" id="IPR050298">
    <property type="entry name" value="Gram-neg_bact_OMP"/>
</dbReference>
<keyword evidence="8" id="KW-0626">Porin</keyword>
<evidence type="ECO:0000256" key="3">
    <source>
        <dbReference type="ARBA" id="ARBA00022448"/>
    </source>
</evidence>
<dbReference type="Pfam" id="PF13609">
    <property type="entry name" value="Porin_4"/>
    <property type="match status" value="1"/>
</dbReference>
<keyword evidence="9" id="KW-0472">Membrane</keyword>
<gene>
    <name evidence="12" type="ORF">R70211_00775</name>
</gene>
<evidence type="ECO:0000256" key="7">
    <source>
        <dbReference type="ARBA" id="ARBA00023065"/>
    </source>
</evidence>
<comment type="subunit">
    <text evidence="2">Homotrimer.</text>
</comment>
<dbReference type="PANTHER" id="PTHR34501:SF9">
    <property type="entry name" value="MAJOR OUTER MEMBRANE PROTEIN P.IA"/>
    <property type="match status" value="1"/>
</dbReference>
<dbReference type="GO" id="GO:0015288">
    <property type="term" value="F:porin activity"/>
    <property type="evidence" value="ECO:0007669"/>
    <property type="project" value="UniProtKB-KW"/>
</dbReference>
<evidence type="ECO:0000259" key="11">
    <source>
        <dbReference type="Pfam" id="PF13609"/>
    </source>
</evidence>
<evidence type="ECO:0000256" key="9">
    <source>
        <dbReference type="ARBA" id="ARBA00023136"/>
    </source>
</evidence>
<keyword evidence="7" id="KW-0406">Ion transport</keyword>
<feature type="domain" description="Porin" evidence="11">
    <location>
        <begin position="28"/>
        <end position="347"/>
    </location>
</feature>
<name>A0A9N8MLT1_9BURK</name>
<evidence type="ECO:0000256" key="6">
    <source>
        <dbReference type="ARBA" id="ARBA00022729"/>
    </source>
</evidence>
<protein>
    <recommendedName>
        <fullName evidence="11">Porin domain-containing protein</fullName>
    </recommendedName>
</protein>
<dbReference type="Proteomes" id="UP000675121">
    <property type="component" value="Unassembled WGS sequence"/>
</dbReference>
<evidence type="ECO:0000313" key="12">
    <source>
        <dbReference type="EMBL" id="CAE6865669.1"/>
    </source>
</evidence>
<keyword evidence="3" id="KW-0813">Transport</keyword>
<keyword evidence="10" id="KW-0998">Cell outer membrane</keyword>
<dbReference type="AlphaFoldDB" id="A0A9N8MLT1"/>
<evidence type="ECO:0000256" key="8">
    <source>
        <dbReference type="ARBA" id="ARBA00023114"/>
    </source>
</evidence>
<dbReference type="SUPFAM" id="SSF56935">
    <property type="entry name" value="Porins"/>
    <property type="match status" value="1"/>
</dbReference>
<evidence type="ECO:0000256" key="5">
    <source>
        <dbReference type="ARBA" id="ARBA00022692"/>
    </source>
</evidence>
<dbReference type="GO" id="GO:0009279">
    <property type="term" value="C:cell outer membrane"/>
    <property type="evidence" value="ECO:0007669"/>
    <property type="project" value="UniProtKB-SubCell"/>
</dbReference>
<sequence>MSATLRLGETIVKSTTCRVFLGGITLGASFAASAQTSTLELSGQLGAGLTYTGNQVHDSTSVQLTDNLIHSSAFRLRGEEDIGNGVKVLFRLESGVALASGTAGGKAAGGTTFWNRQSYVGVSSPWAGTLTLGRQFTASTDRAIRTLDVYQVDGSSLAVTPLALFGVNRFANNDTRSNNTVKYFVQMPGGIDAGVSYAPDDGISGKNYAAGLGYNAASFALGAIYTHYDDPTRIALNGMLPTCYLWGLGGYYVFGPVKTYVSWFDSSIDATVANHPAQTDHILDVGVSWQAGYRTILKLAYYNDRGSDLDGVTGRDGTKQTFVLSAEYSLSRRTSLYAAVFQNRFSNGYKLETVNLAALNRDPGSTTSTGASIGLRHVF</sequence>
<dbReference type="InterPro" id="IPR023614">
    <property type="entry name" value="Porin_dom_sf"/>
</dbReference>
<organism evidence="12 13">
    <name type="scientific">Paraburkholderia domus</name>
    <dbReference type="NCBI Taxonomy" id="2793075"/>
    <lineage>
        <taxon>Bacteria</taxon>
        <taxon>Pseudomonadati</taxon>
        <taxon>Pseudomonadota</taxon>
        <taxon>Betaproteobacteria</taxon>
        <taxon>Burkholderiales</taxon>
        <taxon>Burkholderiaceae</taxon>
        <taxon>Paraburkholderia</taxon>
    </lineage>
</organism>
<dbReference type="GO" id="GO:0006811">
    <property type="term" value="P:monoatomic ion transport"/>
    <property type="evidence" value="ECO:0007669"/>
    <property type="project" value="UniProtKB-KW"/>
</dbReference>
<reference evidence="12" key="1">
    <citation type="submission" date="2021-02" db="EMBL/GenBank/DDBJ databases">
        <authorList>
            <person name="Vanwijnsberghe S."/>
        </authorList>
    </citation>
    <scope>NUCLEOTIDE SEQUENCE</scope>
    <source>
        <strain evidence="12">R-70211</strain>
    </source>
</reference>
<keyword evidence="13" id="KW-1185">Reference proteome</keyword>
<dbReference type="InterPro" id="IPR033900">
    <property type="entry name" value="Gram_neg_porin_domain"/>
</dbReference>
<accession>A0A9N8MLT1</accession>
<evidence type="ECO:0000256" key="10">
    <source>
        <dbReference type="ARBA" id="ARBA00023237"/>
    </source>
</evidence>
<evidence type="ECO:0000256" key="2">
    <source>
        <dbReference type="ARBA" id="ARBA00011233"/>
    </source>
</evidence>
<comment type="caution">
    <text evidence="12">The sequence shown here is derived from an EMBL/GenBank/DDBJ whole genome shotgun (WGS) entry which is preliminary data.</text>
</comment>
<dbReference type="Gene3D" id="2.40.160.10">
    <property type="entry name" value="Porin"/>
    <property type="match status" value="1"/>
</dbReference>
<dbReference type="EMBL" id="CAJNAS010000002">
    <property type="protein sequence ID" value="CAE6865669.1"/>
    <property type="molecule type" value="Genomic_DNA"/>
</dbReference>
<dbReference type="GO" id="GO:0046930">
    <property type="term" value="C:pore complex"/>
    <property type="evidence" value="ECO:0007669"/>
    <property type="project" value="UniProtKB-KW"/>
</dbReference>
<dbReference type="PANTHER" id="PTHR34501">
    <property type="entry name" value="PROTEIN YDDL-RELATED"/>
    <property type="match status" value="1"/>
</dbReference>
<proteinExistence type="predicted"/>
<evidence type="ECO:0000313" key="13">
    <source>
        <dbReference type="Proteomes" id="UP000675121"/>
    </source>
</evidence>